<organism evidence="1 2">
    <name type="scientific">Alicyclobacillus fodiniaquatilis</name>
    <dbReference type="NCBI Taxonomy" id="1661150"/>
    <lineage>
        <taxon>Bacteria</taxon>
        <taxon>Bacillati</taxon>
        <taxon>Bacillota</taxon>
        <taxon>Bacilli</taxon>
        <taxon>Bacillales</taxon>
        <taxon>Alicyclobacillaceae</taxon>
        <taxon>Alicyclobacillus</taxon>
    </lineage>
</organism>
<dbReference type="PANTHER" id="PTHR39961:SF1">
    <property type="entry name" value="DUF458 DOMAIN-CONTAINING PROTEIN"/>
    <property type="match status" value="1"/>
</dbReference>
<name>A0ABW4JBB7_9BACL</name>
<proteinExistence type="predicted"/>
<dbReference type="Pfam" id="PF04308">
    <property type="entry name" value="RNaseH_like"/>
    <property type="match status" value="1"/>
</dbReference>
<reference evidence="2" key="1">
    <citation type="journal article" date="2019" name="Int. J. Syst. Evol. Microbiol.">
        <title>The Global Catalogue of Microorganisms (GCM) 10K type strain sequencing project: providing services to taxonomists for standard genome sequencing and annotation.</title>
        <authorList>
            <consortium name="The Broad Institute Genomics Platform"/>
            <consortium name="The Broad Institute Genome Sequencing Center for Infectious Disease"/>
            <person name="Wu L."/>
            <person name="Ma J."/>
        </authorList>
    </citation>
    <scope>NUCLEOTIDE SEQUENCE [LARGE SCALE GENOMIC DNA]</scope>
    <source>
        <strain evidence="2">CGMCC 1.12286</strain>
    </source>
</reference>
<accession>A0ABW4JBB7</accession>
<keyword evidence="2" id="KW-1185">Reference proteome</keyword>
<dbReference type="EMBL" id="JBHUCX010000008">
    <property type="protein sequence ID" value="MFD1673591.1"/>
    <property type="molecule type" value="Genomic_DNA"/>
</dbReference>
<dbReference type="InterPro" id="IPR007405">
    <property type="entry name" value="Phage_KVP40_Orf299"/>
</dbReference>
<dbReference type="Proteomes" id="UP001597079">
    <property type="component" value="Unassembled WGS sequence"/>
</dbReference>
<gene>
    <name evidence="1" type="ORF">ACFSB2_02565</name>
</gene>
<dbReference type="RefSeq" id="WP_377941046.1">
    <property type="nucleotide sequence ID" value="NZ_JBHUCX010000008.1"/>
</dbReference>
<protein>
    <submittedName>
        <fullName evidence="1">Ribonuclease H-like YkuK family protein</fullName>
    </submittedName>
</protein>
<evidence type="ECO:0000313" key="2">
    <source>
        <dbReference type="Proteomes" id="UP001597079"/>
    </source>
</evidence>
<evidence type="ECO:0000313" key="1">
    <source>
        <dbReference type="EMBL" id="MFD1673591.1"/>
    </source>
</evidence>
<sequence length="161" mass="18623">MMFRSPTLGLMSLEQVAEDLRTRRRTDEDMHAYHRLVIGTDSQPRANQTEATFVTAVILHDVGHGARYYVHKEEHAHMHSLRQRMFTEASLSIQTGALLTERLQPFNEDWHIEIHLDIGENGVTKQWIREIVSWIEGNGYEARIKPDAFGASKVADRYTKH</sequence>
<dbReference type="PANTHER" id="PTHR39961">
    <property type="entry name" value="HYPOTHETICAL CYTOSOLIC PROTEIN"/>
    <property type="match status" value="1"/>
</dbReference>
<comment type="caution">
    <text evidence="1">The sequence shown here is derived from an EMBL/GenBank/DDBJ whole genome shotgun (WGS) entry which is preliminary data.</text>
</comment>